<evidence type="ECO:0000256" key="5">
    <source>
        <dbReference type="ARBA" id="ARBA00022741"/>
    </source>
</evidence>
<feature type="transmembrane region" description="Helical" evidence="9">
    <location>
        <begin position="97"/>
        <end position="114"/>
    </location>
</feature>
<dbReference type="AlphaFoldDB" id="A0A3D9LEY6"/>
<dbReference type="InterPro" id="IPR050482">
    <property type="entry name" value="Sensor_HK_TwoCompSys"/>
</dbReference>
<evidence type="ECO:0000256" key="1">
    <source>
        <dbReference type="ARBA" id="ARBA00000085"/>
    </source>
</evidence>
<feature type="domain" description="Signal transduction histidine kinase subgroup 3 dimerisation and phosphoacceptor" evidence="11">
    <location>
        <begin position="190"/>
        <end position="253"/>
    </location>
</feature>
<dbReference type="CDD" id="cd16917">
    <property type="entry name" value="HATPase_UhpB-NarQ-NarX-like"/>
    <property type="match status" value="1"/>
</dbReference>
<feature type="transmembrane region" description="Helical" evidence="9">
    <location>
        <begin position="25"/>
        <end position="46"/>
    </location>
</feature>
<evidence type="ECO:0000256" key="7">
    <source>
        <dbReference type="ARBA" id="ARBA00022840"/>
    </source>
</evidence>
<keyword evidence="9" id="KW-0812">Transmembrane</keyword>
<comment type="catalytic activity">
    <reaction evidence="1">
        <text>ATP + protein L-histidine = ADP + protein N-phospho-L-histidine.</text>
        <dbReference type="EC" id="2.7.13.3"/>
    </reaction>
</comment>
<evidence type="ECO:0000256" key="3">
    <source>
        <dbReference type="ARBA" id="ARBA00022553"/>
    </source>
</evidence>
<organism evidence="12 13">
    <name type="scientific">Citricoccus muralis</name>
    <dbReference type="NCBI Taxonomy" id="169134"/>
    <lineage>
        <taxon>Bacteria</taxon>
        <taxon>Bacillati</taxon>
        <taxon>Actinomycetota</taxon>
        <taxon>Actinomycetes</taxon>
        <taxon>Micrococcales</taxon>
        <taxon>Micrococcaceae</taxon>
        <taxon>Citricoccus</taxon>
    </lineage>
</organism>
<evidence type="ECO:0000259" key="10">
    <source>
        <dbReference type="Pfam" id="PF02518"/>
    </source>
</evidence>
<keyword evidence="8" id="KW-0902">Two-component regulatory system</keyword>
<dbReference type="SUPFAM" id="SSF55874">
    <property type="entry name" value="ATPase domain of HSP90 chaperone/DNA topoisomerase II/histidine kinase"/>
    <property type="match status" value="1"/>
</dbReference>
<dbReference type="Proteomes" id="UP000256727">
    <property type="component" value="Unassembled WGS sequence"/>
</dbReference>
<gene>
    <name evidence="12" type="ORF">C8E99_2858</name>
</gene>
<dbReference type="InterPro" id="IPR011712">
    <property type="entry name" value="Sig_transdc_His_kin_sub3_dim/P"/>
</dbReference>
<evidence type="ECO:0000256" key="8">
    <source>
        <dbReference type="ARBA" id="ARBA00023012"/>
    </source>
</evidence>
<dbReference type="EMBL" id="QREH01000001">
    <property type="protein sequence ID" value="REE04999.1"/>
    <property type="molecule type" value="Genomic_DNA"/>
</dbReference>
<feature type="transmembrane region" description="Helical" evidence="9">
    <location>
        <begin position="121"/>
        <end position="138"/>
    </location>
</feature>
<feature type="transmembrane region" description="Helical" evidence="9">
    <location>
        <begin position="58"/>
        <end position="85"/>
    </location>
</feature>
<comment type="caution">
    <text evidence="12">The sequence shown here is derived from an EMBL/GenBank/DDBJ whole genome shotgun (WGS) entry which is preliminary data.</text>
</comment>
<dbReference type="Pfam" id="PF02518">
    <property type="entry name" value="HATPase_c"/>
    <property type="match status" value="1"/>
</dbReference>
<keyword evidence="5" id="KW-0547">Nucleotide-binding</keyword>
<dbReference type="Gene3D" id="1.20.5.1930">
    <property type="match status" value="1"/>
</dbReference>
<evidence type="ECO:0000256" key="9">
    <source>
        <dbReference type="SAM" id="Phobius"/>
    </source>
</evidence>
<evidence type="ECO:0000256" key="6">
    <source>
        <dbReference type="ARBA" id="ARBA00022777"/>
    </source>
</evidence>
<dbReference type="Pfam" id="PF07730">
    <property type="entry name" value="HisKA_3"/>
    <property type="match status" value="1"/>
</dbReference>
<dbReference type="InterPro" id="IPR003594">
    <property type="entry name" value="HATPase_dom"/>
</dbReference>
<feature type="transmembrane region" description="Helical" evidence="9">
    <location>
        <begin position="144"/>
        <end position="166"/>
    </location>
</feature>
<dbReference type="GO" id="GO:0005524">
    <property type="term" value="F:ATP binding"/>
    <property type="evidence" value="ECO:0007669"/>
    <property type="project" value="UniProtKB-KW"/>
</dbReference>
<evidence type="ECO:0000259" key="11">
    <source>
        <dbReference type="Pfam" id="PF07730"/>
    </source>
</evidence>
<feature type="domain" description="Histidine kinase/HSP90-like ATPase" evidence="10">
    <location>
        <begin position="310"/>
        <end position="402"/>
    </location>
</feature>
<dbReference type="Gene3D" id="3.30.565.10">
    <property type="entry name" value="Histidine kinase-like ATPase, C-terminal domain"/>
    <property type="match status" value="1"/>
</dbReference>
<reference evidence="12 13" key="1">
    <citation type="submission" date="2018-07" db="EMBL/GenBank/DDBJ databases">
        <title>Sequencing the genomes of 1000 actinobacteria strains.</title>
        <authorList>
            <person name="Klenk H.-P."/>
        </authorList>
    </citation>
    <scope>NUCLEOTIDE SEQUENCE [LARGE SCALE GENOMIC DNA]</scope>
    <source>
        <strain evidence="12 13">DSM 14442</strain>
    </source>
</reference>
<keyword evidence="7" id="KW-0067">ATP-binding</keyword>
<evidence type="ECO:0000313" key="12">
    <source>
        <dbReference type="EMBL" id="REE04999.1"/>
    </source>
</evidence>
<dbReference type="GO" id="GO:0046983">
    <property type="term" value="F:protein dimerization activity"/>
    <property type="evidence" value="ECO:0007669"/>
    <property type="project" value="InterPro"/>
</dbReference>
<keyword evidence="9" id="KW-1133">Transmembrane helix</keyword>
<evidence type="ECO:0000256" key="4">
    <source>
        <dbReference type="ARBA" id="ARBA00022679"/>
    </source>
</evidence>
<dbReference type="GO" id="GO:0000155">
    <property type="term" value="F:phosphorelay sensor kinase activity"/>
    <property type="evidence" value="ECO:0007669"/>
    <property type="project" value="InterPro"/>
</dbReference>
<dbReference type="PANTHER" id="PTHR24421:SF10">
    <property type="entry name" value="NITRATE_NITRITE SENSOR PROTEIN NARQ"/>
    <property type="match status" value="1"/>
</dbReference>
<name>A0A3D9LEY6_9MICC</name>
<evidence type="ECO:0000256" key="2">
    <source>
        <dbReference type="ARBA" id="ARBA00012438"/>
    </source>
</evidence>
<dbReference type="PANTHER" id="PTHR24421">
    <property type="entry name" value="NITRATE/NITRITE SENSOR PROTEIN NARX-RELATED"/>
    <property type="match status" value="1"/>
</dbReference>
<protein>
    <recommendedName>
        <fullName evidence="2">histidine kinase</fullName>
        <ecNumber evidence="2">2.7.13.3</ecNumber>
    </recommendedName>
</protein>
<evidence type="ECO:0000313" key="13">
    <source>
        <dbReference type="Proteomes" id="UP000256727"/>
    </source>
</evidence>
<dbReference type="OrthoDB" id="3253720at2"/>
<accession>A0A3D9LEY6</accession>
<keyword evidence="6 12" id="KW-0418">Kinase</keyword>
<proteinExistence type="predicted"/>
<sequence length="407" mass="43403">MTPDMPVGSSAESAGFWHSRPLNQILLVVVSIFITFSLVSDVVTALGGEASDSPGTSLVNILTSLSFYVLWMRTTYAFVGLIPALLASHMVGESGSVAFLMLVLPLMLAVVAATTTTLFKYIALTVAIVWVAFIPVTSPDDGDVVWITLPLILAAWGIGFFIGWSLDRRAQDRRRIADATRRAAIAAQEERRSLARDLHDIVAHNLTIISMQARAATYAGTDEAAKTAVDVIGSSAGEALGDLRRMLSLLQAEGLVAGDQESAQRELGEGASALDLEYGAVKFGRMLEGLGIFTTVDTGDLEQDIPQSVETALYRVLQEAVTNVAKHSGEGGECRIAVHVREGQLELAVDNTLPMSGSATRAGWNSSGSGLIGMRDRVDAFGGTMSSVRDGQWWRVRAEVPLHGANA</sequence>
<keyword evidence="3" id="KW-0597">Phosphoprotein</keyword>
<dbReference type="GO" id="GO:0016020">
    <property type="term" value="C:membrane"/>
    <property type="evidence" value="ECO:0007669"/>
    <property type="project" value="InterPro"/>
</dbReference>
<dbReference type="InterPro" id="IPR036890">
    <property type="entry name" value="HATPase_C_sf"/>
</dbReference>
<keyword evidence="13" id="KW-1185">Reference proteome</keyword>
<dbReference type="EC" id="2.7.13.3" evidence="2"/>
<keyword evidence="4" id="KW-0808">Transferase</keyword>
<keyword evidence="9" id="KW-0472">Membrane</keyword>